<dbReference type="RefSeq" id="WP_316428954.1">
    <property type="nucleotide sequence ID" value="NZ_CP130144.1"/>
</dbReference>
<dbReference type="Gene3D" id="3.40.50.300">
    <property type="entry name" value="P-loop containing nucleotide triphosphate hydrolases"/>
    <property type="match status" value="1"/>
</dbReference>
<dbReference type="SUPFAM" id="SSF52540">
    <property type="entry name" value="P-loop containing nucleoside triphosphate hydrolases"/>
    <property type="match status" value="1"/>
</dbReference>
<proteinExistence type="predicted"/>
<dbReference type="InterPro" id="IPR027417">
    <property type="entry name" value="P-loop_NTPase"/>
</dbReference>
<reference evidence="1" key="1">
    <citation type="journal article" date="2023" name="Plants (Basel)">
        <title>Genomic Analysis of Leptolyngbya boryana CZ1 Reveals Efficient Carbon Fixation Modules.</title>
        <authorList>
            <person name="Bai X."/>
            <person name="Wang H."/>
            <person name="Cheng W."/>
            <person name="Wang J."/>
            <person name="Ma M."/>
            <person name="Hu H."/>
            <person name="Song Z."/>
            <person name="Ma H."/>
            <person name="Fan Y."/>
            <person name="Du C."/>
            <person name="Xu J."/>
        </authorList>
    </citation>
    <scope>NUCLEOTIDE SEQUENCE</scope>
    <source>
        <strain evidence="1">CZ1</strain>
    </source>
</reference>
<name>A0AA96X117_LEPBY</name>
<organism evidence="1">
    <name type="scientific">Leptolyngbya boryana CZ1</name>
    <dbReference type="NCBI Taxonomy" id="3060204"/>
    <lineage>
        <taxon>Bacteria</taxon>
        <taxon>Bacillati</taxon>
        <taxon>Cyanobacteriota</taxon>
        <taxon>Cyanophyceae</taxon>
        <taxon>Leptolyngbyales</taxon>
        <taxon>Leptolyngbyaceae</taxon>
        <taxon>Leptolyngbya group</taxon>
        <taxon>Leptolyngbya</taxon>
    </lineage>
</organism>
<gene>
    <name evidence="1" type="ORF">Q2T42_13680</name>
</gene>
<reference evidence="1" key="2">
    <citation type="submission" date="2023-07" db="EMBL/GenBank/DDBJ databases">
        <authorList>
            <person name="Bai X.-H."/>
            <person name="Wang H.-H."/>
            <person name="Wang J."/>
            <person name="Ma M.-Y."/>
            <person name="Hu H.-H."/>
            <person name="Song Z.-L."/>
            <person name="Ma H.-G."/>
            <person name="Fan Y."/>
            <person name="Du C.-Y."/>
            <person name="Xu J.-C."/>
        </authorList>
    </citation>
    <scope>NUCLEOTIDE SEQUENCE</scope>
    <source>
        <strain evidence="1">CZ1</strain>
    </source>
</reference>
<accession>A0AA96X117</accession>
<protein>
    <submittedName>
        <fullName evidence="1">AAA family ATPase</fullName>
    </submittedName>
</protein>
<evidence type="ECO:0000313" key="1">
    <source>
        <dbReference type="EMBL" id="WNZ48876.1"/>
    </source>
</evidence>
<dbReference type="EMBL" id="CP130144">
    <property type="protein sequence ID" value="WNZ48876.1"/>
    <property type="molecule type" value="Genomic_DNA"/>
</dbReference>
<dbReference type="AlphaFoldDB" id="A0AA96X117"/>
<sequence length="344" mass="38262">MTQAPRPGSWKAKLNRSTENSFIGRELQLQAFRGVLSTPYDDRTTSIFSISGQGGIGKTTLLKQFRKITTELGQVAAYVDEGSQTNLVDNVPEALSRLALDLEKQGIECKKFQERYKVYRQKKQELEADPDAPQGFAAGMGKFIARAGIGVAKSIPGSGGVMEFVDSEGVANQAGEWTAFVARKLTNKDEVRLVQEPIEVLTPLFLEDLNRVAEKQTIVLLLDTYEQTGAFLDDWLRSLLNDRYDASLHPNCLICIAGRDLLNKNAWIEWEELIARSELEPFTEAEGRLYLASCAITQESIVQEIWRLSSGGLPVLIAMMAQGAPREVEQISDPCEDAVERFLK</sequence>